<dbReference type="Proteomes" id="UP001237642">
    <property type="component" value="Unassembled WGS sequence"/>
</dbReference>
<evidence type="ECO:0000313" key="4">
    <source>
        <dbReference type="Proteomes" id="UP001237642"/>
    </source>
</evidence>
<dbReference type="PROSITE" id="PS50181">
    <property type="entry name" value="FBOX"/>
    <property type="match status" value="1"/>
</dbReference>
<dbReference type="Pfam" id="PF00646">
    <property type="entry name" value="F-box"/>
    <property type="match status" value="1"/>
</dbReference>
<feature type="region of interest" description="Disordered" evidence="1">
    <location>
        <begin position="365"/>
        <end position="396"/>
    </location>
</feature>
<protein>
    <submittedName>
        <fullName evidence="3">F-box protein CPR30</fullName>
    </submittedName>
</protein>
<reference evidence="3" key="1">
    <citation type="submission" date="2023-02" db="EMBL/GenBank/DDBJ databases">
        <title>Genome of toxic invasive species Heracleum sosnowskyi carries increased number of genes despite the absence of recent whole-genome duplications.</title>
        <authorList>
            <person name="Schelkunov M."/>
            <person name="Shtratnikova V."/>
            <person name="Makarenko M."/>
            <person name="Klepikova A."/>
            <person name="Omelchenko D."/>
            <person name="Novikova G."/>
            <person name="Obukhova E."/>
            <person name="Bogdanov V."/>
            <person name="Penin A."/>
            <person name="Logacheva M."/>
        </authorList>
    </citation>
    <scope>NUCLEOTIDE SEQUENCE</scope>
    <source>
        <strain evidence="3">Hsosn_3</strain>
        <tissue evidence="3">Leaf</tissue>
    </source>
</reference>
<evidence type="ECO:0000313" key="3">
    <source>
        <dbReference type="EMBL" id="KAK1368157.1"/>
    </source>
</evidence>
<dbReference type="Pfam" id="PF07734">
    <property type="entry name" value="FBA_1"/>
    <property type="match status" value="1"/>
</dbReference>
<dbReference type="PANTHER" id="PTHR31672:SF13">
    <property type="entry name" value="F-BOX PROTEIN CPR30-LIKE"/>
    <property type="match status" value="1"/>
</dbReference>
<feature type="domain" description="F-box" evidence="2">
    <location>
        <begin position="1"/>
        <end position="43"/>
    </location>
</feature>
<dbReference type="EMBL" id="JAUIZM010000008">
    <property type="protein sequence ID" value="KAK1368157.1"/>
    <property type="molecule type" value="Genomic_DNA"/>
</dbReference>
<dbReference type="SUPFAM" id="SSF117281">
    <property type="entry name" value="Kelch motif"/>
    <property type="match status" value="1"/>
</dbReference>
<dbReference type="PANTHER" id="PTHR31672">
    <property type="entry name" value="BNACNNG10540D PROTEIN"/>
    <property type="match status" value="1"/>
</dbReference>
<proteinExistence type="predicted"/>
<dbReference type="InterPro" id="IPR017451">
    <property type="entry name" value="F-box-assoc_interact_dom"/>
</dbReference>
<name>A0AAD8HL11_9APIA</name>
<dbReference type="InterPro" id="IPR006527">
    <property type="entry name" value="F-box-assoc_dom_typ1"/>
</dbReference>
<dbReference type="Gene3D" id="1.20.1280.50">
    <property type="match status" value="1"/>
</dbReference>
<dbReference type="InterPro" id="IPR036047">
    <property type="entry name" value="F-box-like_dom_sf"/>
</dbReference>
<reference evidence="3" key="2">
    <citation type="submission" date="2023-05" db="EMBL/GenBank/DDBJ databases">
        <authorList>
            <person name="Schelkunov M.I."/>
        </authorList>
    </citation>
    <scope>NUCLEOTIDE SEQUENCE</scope>
    <source>
        <strain evidence="3">Hsosn_3</strain>
        <tissue evidence="3">Leaf</tissue>
    </source>
</reference>
<keyword evidence="4" id="KW-1185">Reference proteome</keyword>
<feature type="compositionally biased region" description="Basic and acidic residues" evidence="1">
    <location>
        <begin position="374"/>
        <end position="387"/>
    </location>
</feature>
<sequence>MSLPNELIDEILCRLPVKPVLRFRCVSKGWCSLIDSNVFVKKHLKKTLECNIGGGLIIKGGGGNFYLADFDSLDDASASAVQIDDPIKNLLVDSKFVGASNGLICVCQKQMNDVFLFNPATKKSRKIANSPPHEFPTSFSQFEDYMCGFGYDQINDDYKVVKIAVCYSSRFRGITAFVYSLKTNAWTRIQNIPSNIRFDSNIGIFASGSVHWMASKSPDIADNIILGFDLQLQQFKEVPFPPITRALVNFNWKCLLGVGECLCFTDNYPNSSMDVWLMKEYGAQNTWYKAFTVEQRSTFGSFKSFRPLAFSKSHSNVLLLEVDGKKLLWYDPDRKTVKKVRVRGIPVKCSSFYYTESLLQLTEDKPLQKKPSKDKKEKNQATRRDGFLSKGFNLRL</sequence>
<dbReference type="InterPro" id="IPR050796">
    <property type="entry name" value="SCF_F-box_component"/>
</dbReference>
<dbReference type="AlphaFoldDB" id="A0AAD8HL11"/>
<dbReference type="CDD" id="cd22157">
    <property type="entry name" value="F-box_AtFBW1-like"/>
    <property type="match status" value="1"/>
</dbReference>
<evidence type="ECO:0000259" key="2">
    <source>
        <dbReference type="PROSITE" id="PS50181"/>
    </source>
</evidence>
<dbReference type="InterPro" id="IPR015915">
    <property type="entry name" value="Kelch-typ_b-propeller"/>
</dbReference>
<gene>
    <name evidence="3" type="ORF">POM88_034249</name>
</gene>
<organism evidence="3 4">
    <name type="scientific">Heracleum sosnowskyi</name>
    <dbReference type="NCBI Taxonomy" id="360622"/>
    <lineage>
        <taxon>Eukaryota</taxon>
        <taxon>Viridiplantae</taxon>
        <taxon>Streptophyta</taxon>
        <taxon>Embryophyta</taxon>
        <taxon>Tracheophyta</taxon>
        <taxon>Spermatophyta</taxon>
        <taxon>Magnoliopsida</taxon>
        <taxon>eudicotyledons</taxon>
        <taxon>Gunneridae</taxon>
        <taxon>Pentapetalae</taxon>
        <taxon>asterids</taxon>
        <taxon>campanulids</taxon>
        <taxon>Apiales</taxon>
        <taxon>Apiaceae</taxon>
        <taxon>Apioideae</taxon>
        <taxon>apioid superclade</taxon>
        <taxon>Tordylieae</taxon>
        <taxon>Tordyliinae</taxon>
        <taxon>Heracleum</taxon>
    </lineage>
</organism>
<dbReference type="NCBIfam" id="TIGR01640">
    <property type="entry name" value="F_box_assoc_1"/>
    <property type="match status" value="1"/>
</dbReference>
<accession>A0AAD8HL11</accession>
<dbReference type="SUPFAM" id="SSF81383">
    <property type="entry name" value="F-box domain"/>
    <property type="match status" value="1"/>
</dbReference>
<dbReference type="SMART" id="SM00256">
    <property type="entry name" value="FBOX"/>
    <property type="match status" value="1"/>
</dbReference>
<dbReference type="InterPro" id="IPR001810">
    <property type="entry name" value="F-box_dom"/>
</dbReference>
<comment type="caution">
    <text evidence="3">The sequence shown here is derived from an EMBL/GenBank/DDBJ whole genome shotgun (WGS) entry which is preliminary data.</text>
</comment>
<evidence type="ECO:0000256" key="1">
    <source>
        <dbReference type="SAM" id="MobiDB-lite"/>
    </source>
</evidence>